<protein>
    <submittedName>
        <fullName evidence="5">Sugar ABC transporter substrate-binding protein</fullName>
    </submittedName>
</protein>
<dbReference type="InterPro" id="IPR006059">
    <property type="entry name" value="SBP"/>
</dbReference>
<organism evidence="5">
    <name type="scientific">Candidatus Caldatribacterium californiense</name>
    <dbReference type="NCBI Taxonomy" id="1454726"/>
    <lineage>
        <taxon>Bacteria</taxon>
        <taxon>Pseudomonadati</taxon>
        <taxon>Atribacterota</taxon>
        <taxon>Atribacteria</taxon>
        <taxon>Atribacterales</taxon>
        <taxon>Candidatus Caldatribacteriaceae</taxon>
        <taxon>Candidatus Caldatribacterium</taxon>
    </lineage>
</organism>
<comment type="subcellular location">
    <subcellularLocation>
        <location evidence="1">Periplasm</location>
    </subcellularLocation>
</comment>
<dbReference type="EMBL" id="DTEN01000240">
    <property type="protein sequence ID" value="HGI75247.1"/>
    <property type="molecule type" value="Genomic_DNA"/>
</dbReference>
<dbReference type="CDD" id="cd13585">
    <property type="entry name" value="PBP2_TMBP_like"/>
    <property type="match status" value="1"/>
</dbReference>
<dbReference type="InterPro" id="IPR050490">
    <property type="entry name" value="Bact_solute-bd_prot1"/>
</dbReference>
<dbReference type="SUPFAM" id="SSF53850">
    <property type="entry name" value="Periplasmic binding protein-like II"/>
    <property type="match status" value="1"/>
</dbReference>
<proteinExistence type="inferred from homology"/>
<sequence length="445" mass="49771">MRRGIVAGLAVVLVFLFVSVACAVNLVVWSSPDNADALHELAQNFMQKNPDVQIEITPLSWEVLYPRILQDLTSGAGSFDVTTWDLMTAGAIAPGMLDLEAFAKEHPELVDPNFDDEDFIPTAKYVYGYWKDKRIGYPFYGAAMFFFYRKDLFSDPALQAKFKAEYGRDLAVPKTWEEAKEVAKFFTKKFNPDSPTEYGIALMLPRTHTLFYMYLNFFGPYRRSPEGIAKFGKVDLDWGDYFTADGLPAFNSEEGVRALQDMIDLMQYAPDPLGSDYGETLEAFGKGMVAMVPQWTACLASWKESPLLQPFEEKVGVAVMPGGAPVSGGWGLGINAASKNKEAAFRFIQYATSKEGDKIQWLKYRIGPTRKSVVEDPEVLADSPWLKEAYIASLDGASHRPRIPEEPRLEDILVGMLSEILLGQQPNSIETLNLVADEWKKILGK</sequence>
<evidence type="ECO:0000256" key="2">
    <source>
        <dbReference type="ARBA" id="ARBA00008520"/>
    </source>
</evidence>
<evidence type="ECO:0000256" key="1">
    <source>
        <dbReference type="ARBA" id="ARBA00004418"/>
    </source>
</evidence>
<name>A0A7V3YMA3_9BACT</name>
<evidence type="ECO:0000313" key="5">
    <source>
        <dbReference type="EMBL" id="HGI75247.1"/>
    </source>
</evidence>
<evidence type="ECO:0000256" key="4">
    <source>
        <dbReference type="ARBA" id="ARBA00022729"/>
    </source>
</evidence>
<evidence type="ECO:0000256" key="3">
    <source>
        <dbReference type="ARBA" id="ARBA00022448"/>
    </source>
</evidence>
<dbReference type="Pfam" id="PF01547">
    <property type="entry name" value="SBP_bac_1"/>
    <property type="match status" value="1"/>
</dbReference>
<accession>A0A7V3YMA3</accession>
<gene>
    <name evidence="5" type="ORF">ENU96_06195</name>
</gene>
<dbReference type="Gene3D" id="3.40.190.10">
    <property type="entry name" value="Periplasmic binding protein-like II"/>
    <property type="match status" value="2"/>
</dbReference>
<comment type="caution">
    <text evidence="5">The sequence shown here is derived from an EMBL/GenBank/DDBJ whole genome shotgun (WGS) entry which is preliminary data.</text>
</comment>
<comment type="similarity">
    <text evidence="2">Belongs to the bacterial solute-binding protein 1 family.</text>
</comment>
<reference evidence="5" key="1">
    <citation type="journal article" date="2020" name="mSystems">
        <title>Genome- and Community-Level Interaction Insights into Carbon Utilization and Element Cycling Functions of Hydrothermarchaeota in Hydrothermal Sediment.</title>
        <authorList>
            <person name="Zhou Z."/>
            <person name="Liu Y."/>
            <person name="Xu W."/>
            <person name="Pan J."/>
            <person name="Luo Z.H."/>
            <person name="Li M."/>
        </authorList>
    </citation>
    <scope>NUCLEOTIDE SEQUENCE [LARGE SCALE GENOMIC DNA]</scope>
    <source>
        <strain evidence="5">SpSt-716</strain>
    </source>
</reference>
<dbReference type="PROSITE" id="PS51257">
    <property type="entry name" value="PROKAR_LIPOPROTEIN"/>
    <property type="match status" value="1"/>
</dbReference>
<keyword evidence="4" id="KW-0732">Signal</keyword>
<dbReference type="PANTHER" id="PTHR43649">
    <property type="entry name" value="ARABINOSE-BINDING PROTEIN-RELATED"/>
    <property type="match status" value="1"/>
</dbReference>
<dbReference type="AlphaFoldDB" id="A0A7V3YMA3"/>
<dbReference type="PANTHER" id="PTHR43649:SF34">
    <property type="entry name" value="ABC TRANSPORTER PERIPLASMIC-BINDING PROTEIN YCJN-RELATED"/>
    <property type="match status" value="1"/>
</dbReference>
<dbReference type="GO" id="GO:0042597">
    <property type="term" value="C:periplasmic space"/>
    <property type="evidence" value="ECO:0007669"/>
    <property type="project" value="UniProtKB-SubCell"/>
</dbReference>
<keyword evidence="3" id="KW-0813">Transport</keyword>